<sequence>MLQYIYLCLKCCSSTSKNINGDSSKEKVFIIKNEIKALKYLEEFFDQIESNRRSEKSDELLLSRKKHEIWNDIMFMSKLKHKNISKFIALIDNDGEFLVCCERGNCTLDKYLEEDHDKWKLTEQLLKGVCYIHSQNVALNNIAANNIYVKDDGTVLIYNFKTAKDFSKESIRKDLKRSCIKMESIYAHKNRYIQDIRSLGNIIKDIFGSKNFYLWKYKTKEQKNISIENNPTSTLADKNSGIKENEKIFELINSCFTLDSNKIPSSAELLDSFKKIKH</sequence>
<dbReference type="GO" id="GO:0005737">
    <property type="term" value="C:cytoplasm"/>
    <property type="evidence" value="ECO:0007669"/>
    <property type="project" value="TreeGrafter"/>
</dbReference>
<dbReference type="Proteomes" id="UP000030655">
    <property type="component" value="Unassembled WGS sequence"/>
</dbReference>
<evidence type="ECO:0000256" key="2">
    <source>
        <dbReference type="ARBA" id="ARBA00022527"/>
    </source>
</evidence>
<dbReference type="VEuPathDB" id="MicrosporidiaDB:H312_03263"/>
<dbReference type="AlphaFoldDB" id="A0A059EX85"/>
<keyword evidence="6" id="KW-0067">ATP-binding</keyword>
<evidence type="ECO:0000259" key="9">
    <source>
        <dbReference type="PROSITE" id="PS50011"/>
    </source>
</evidence>
<proteinExistence type="predicted"/>
<evidence type="ECO:0000256" key="6">
    <source>
        <dbReference type="ARBA" id="ARBA00022840"/>
    </source>
</evidence>
<dbReference type="PROSITE" id="PS50011">
    <property type="entry name" value="PROTEIN_KINASE_DOM"/>
    <property type="match status" value="1"/>
</dbReference>
<comment type="catalytic activity">
    <reaction evidence="8">
        <text>L-seryl-[protein] + ATP = O-phospho-L-seryl-[protein] + ADP + H(+)</text>
        <dbReference type="Rhea" id="RHEA:17989"/>
        <dbReference type="Rhea" id="RHEA-COMP:9863"/>
        <dbReference type="Rhea" id="RHEA-COMP:11604"/>
        <dbReference type="ChEBI" id="CHEBI:15378"/>
        <dbReference type="ChEBI" id="CHEBI:29999"/>
        <dbReference type="ChEBI" id="CHEBI:30616"/>
        <dbReference type="ChEBI" id="CHEBI:83421"/>
        <dbReference type="ChEBI" id="CHEBI:456216"/>
        <dbReference type="EC" id="2.7.11.1"/>
    </reaction>
</comment>
<protein>
    <recommendedName>
        <fullName evidence="1">non-specific serine/threonine protein kinase</fullName>
        <ecNumber evidence="1">2.7.11.1</ecNumber>
    </recommendedName>
</protein>
<dbReference type="OrthoDB" id="4062651at2759"/>
<name>A0A059EX85_9MICR</name>
<accession>A0A059EX85</accession>
<reference evidence="10 11" key="2">
    <citation type="submission" date="2014-03" db="EMBL/GenBank/DDBJ databases">
        <title>The Genome Sequence of Anncaliia algerae insect isolate PRA339.</title>
        <authorList>
            <consortium name="The Broad Institute Genome Sequencing Platform"/>
            <consortium name="The Broad Institute Genome Sequencing Center for Infectious Disease"/>
            <person name="Cuomo C."/>
            <person name="Becnel J."/>
            <person name="Sanscrainte N."/>
            <person name="Walker B."/>
            <person name="Young S.K."/>
            <person name="Zeng Q."/>
            <person name="Gargeya S."/>
            <person name="Fitzgerald M."/>
            <person name="Haas B."/>
            <person name="Abouelleil A."/>
            <person name="Alvarado L."/>
            <person name="Arachchi H.M."/>
            <person name="Berlin A.M."/>
            <person name="Chapman S.B."/>
            <person name="Dewar J."/>
            <person name="Goldberg J."/>
            <person name="Griggs A."/>
            <person name="Gujja S."/>
            <person name="Hansen M."/>
            <person name="Howarth C."/>
            <person name="Imamovic A."/>
            <person name="Larimer J."/>
            <person name="McCowan C."/>
            <person name="Murphy C."/>
            <person name="Neiman D."/>
            <person name="Pearson M."/>
            <person name="Priest M."/>
            <person name="Roberts A."/>
            <person name="Saif S."/>
            <person name="Shea T."/>
            <person name="Sisk P."/>
            <person name="Sykes S."/>
            <person name="Wortman J."/>
            <person name="Nusbaum C."/>
            <person name="Birren B."/>
        </authorList>
    </citation>
    <scope>NUCLEOTIDE SEQUENCE [LARGE SCALE GENOMIC DNA]</scope>
    <source>
        <strain evidence="10 11">PRA339</strain>
    </source>
</reference>
<keyword evidence="5 10" id="KW-0418">Kinase</keyword>
<evidence type="ECO:0000256" key="1">
    <source>
        <dbReference type="ARBA" id="ARBA00012513"/>
    </source>
</evidence>
<reference evidence="11" key="1">
    <citation type="submission" date="2013-02" db="EMBL/GenBank/DDBJ databases">
        <authorList>
            <consortium name="The Broad Institute Genome Sequencing Platform"/>
            <person name="Cuomo C."/>
            <person name="Becnel J."/>
            <person name="Sanscrainte N."/>
            <person name="Walker B."/>
            <person name="Young S.K."/>
            <person name="Zeng Q."/>
            <person name="Gargeya S."/>
            <person name="Fitzgerald M."/>
            <person name="Haas B."/>
            <person name="Abouelleil A."/>
            <person name="Alvarado L."/>
            <person name="Arachchi H.M."/>
            <person name="Berlin A.M."/>
            <person name="Chapman S.B."/>
            <person name="Dewar J."/>
            <person name="Goldberg J."/>
            <person name="Griggs A."/>
            <person name="Gujja S."/>
            <person name="Hansen M."/>
            <person name="Howarth C."/>
            <person name="Imamovic A."/>
            <person name="Larimer J."/>
            <person name="McCowan C."/>
            <person name="Murphy C."/>
            <person name="Neiman D."/>
            <person name="Pearson M."/>
            <person name="Priest M."/>
            <person name="Roberts A."/>
            <person name="Saif S."/>
            <person name="Shea T."/>
            <person name="Sisk P."/>
            <person name="Sykes S."/>
            <person name="Wortman J."/>
            <person name="Nusbaum C."/>
            <person name="Birren B."/>
        </authorList>
    </citation>
    <scope>NUCLEOTIDE SEQUENCE [LARGE SCALE GENOMIC DNA]</scope>
    <source>
        <strain evidence="11">PRA339</strain>
    </source>
</reference>
<dbReference type="HOGENOM" id="CLU_079665_0_0_1"/>
<keyword evidence="2 10" id="KW-0723">Serine/threonine-protein kinase</keyword>
<keyword evidence="3" id="KW-0808">Transferase</keyword>
<evidence type="ECO:0000256" key="8">
    <source>
        <dbReference type="ARBA" id="ARBA00048679"/>
    </source>
</evidence>
<dbReference type="Pfam" id="PF00069">
    <property type="entry name" value="Pkinase"/>
    <property type="match status" value="1"/>
</dbReference>
<dbReference type="InterPro" id="IPR011009">
    <property type="entry name" value="Kinase-like_dom_sf"/>
</dbReference>
<feature type="domain" description="Protein kinase" evidence="9">
    <location>
        <begin position="14"/>
        <end position="278"/>
    </location>
</feature>
<dbReference type="InterPro" id="IPR053235">
    <property type="entry name" value="Ser_Thr_kinase"/>
</dbReference>
<evidence type="ECO:0000256" key="7">
    <source>
        <dbReference type="ARBA" id="ARBA00047899"/>
    </source>
</evidence>
<dbReference type="InterPro" id="IPR000719">
    <property type="entry name" value="Prot_kinase_dom"/>
</dbReference>
<evidence type="ECO:0000313" key="10">
    <source>
        <dbReference type="EMBL" id="KCZ79341.1"/>
    </source>
</evidence>
<keyword evidence="4" id="KW-0547">Nucleotide-binding</keyword>
<keyword evidence="11" id="KW-1185">Reference proteome</keyword>
<evidence type="ECO:0000256" key="3">
    <source>
        <dbReference type="ARBA" id="ARBA00022679"/>
    </source>
</evidence>
<dbReference type="GO" id="GO:0004674">
    <property type="term" value="F:protein serine/threonine kinase activity"/>
    <property type="evidence" value="ECO:0007669"/>
    <property type="project" value="UniProtKB-KW"/>
</dbReference>
<evidence type="ECO:0000256" key="4">
    <source>
        <dbReference type="ARBA" id="ARBA00022741"/>
    </source>
</evidence>
<comment type="catalytic activity">
    <reaction evidence="7">
        <text>L-threonyl-[protein] + ATP = O-phospho-L-threonyl-[protein] + ADP + H(+)</text>
        <dbReference type="Rhea" id="RHEA:46608"/>
        <dbReference type="Rhea" id="RHEA-COMP:11060"/>
        <dbReference type="Rhea" id="RHEA-COMP:11605"/>
        <dbReference type="ChEBI" id="CHEBI:15378"/>
        <dbReference type="ChEBI" id="CHEBI:30013"/>
        <dbReference type="ChEBI" id="CHEBI:30616"/>
        <dbReference type="ChEBI" id="CHEBI:61977"/>
        <dbReference type="ChEBI" id="CHEBI:456216"/>
        <dbReference type="EC" id="2.7.11.1"/>
    </reaction>
</comment>
<gene>
    <name evidence="10" type="ORF">H312_03263</name>
</gene>
<evidence type="ECO:0000313" key="11">
    <source>
        <dbReference type="Proteomes" id="UP000030655"/>
    </source>
</evidence>
<dbReference type="PANTHER" id="PTHR24361">
    <property type="entry name" value="MITOGEN-ACTIVATED KINASE KINASE KINASE"/>
    <property type="match status" value="1"/>
</dbReference>
<dbReference type="SUPFAM" id="SSF56112">
    <property type="entry name" value="Protein kinase-like (PK-like)"/>
    <property type="match status" value="1"/>
</dbReference>
<dbReference type="STRING" id="1288291.A0A059EX85"/>
<dbReference type="GO" id="GO:0005524">
    <property type="term" value="F:ATP binding"/>
    <property type="evidence" value="ECO:0007669"/>
    <property type="project" value="UniProtKB-KW"/>
</dbReference>
<dbReference type="SMART" id="SM00220">
    <property type="entry name" value="S_TKc"/>
    <property type="match status" value="1"/>
</dbReference>
<dbReference type="EC" id="2.7.11.1" evidence="1"/>
<organism evidence="10 11">
    <name type="scientific">Anncaliia algerae PRA339</name>
    <dbReference type="NCBI Taxonomy" id="1288291"/>
    <lineage>
        <taxon>Eukaryota</taxon>
        <taxon>Fungi</taxon>
        <taxon>Fungi incertae sedis</taxon>
        <taxon>Microsporidia</taxon>
        <taxon>Tubulinosematoidea</taxon>
        <taxon>Tubulinosematidae</taxon>
        <taxon>Anncaliia</taxon>
    </lineage>
</organism>
<dbReference type="EMBL" id="KK365293">
    <property type="protein sequence ID" value="KCZ79341.1"/>
    <property type="molecule type" value="Genomic_DNA"/>
</dbReference>
<dbReference type="Gene3D" id="1.10.510.10">
    <property type="entry name" value="Transferase(Phosphotransferase) domain 1"/>
    <property type="match status" value="1"/>
</dbReference>
<dbReference type="PANTHER" id="PTHR24361:SF433">
    <property type="entry name" value="PROTEIN KINASE DOMAIN-CONTAINING PROTEIN"/>
    <property type="match status" value="1"/>
</dbReference>
<evidence type="ECO:0000256" key="5">
    <source>
        <dbReference type="ARBA" id="ARBA00022777"/>
    </source>
</evidence>